<reference evidence="2 3" key="1">
    <citation type="submission" date="2019-06" db="EMBL/GenBank/DDBJ databases">
        <title>Discovery of a novel chromosome fission-fusion reversal in muntjac.</title>
        <authorList>
            <person name="Mudd A.B."/>
            <person name="Bredeson J.V."/>
            <person name="Baum R."/>
            <person name="Hockemeyer D."/>
            <person name="Rokhsar D.S."/>
        </authorList>
    </citation>
    <scope>NUCLEOTIDE SEQUENCE [LARGE SCALE GENOMIC DNA]</scope>
    <source>
        <strain evidence="2">UCam_UCB_Mr</strain>
        <tissue evidence="2">Fibroblast cell line</tissue>
    </source>
</reference>
<dbReference type="EMBL" id="VCEB01000002">
    <property type="protein sequence ID" value="KAB0384261.1"/>
    <property type="molecule type" value="Genomic_DNA"/>
</dbReference>
<dbReference type="PROSITE" id="PS50092">
    <property type="entry name" value="TSP1"/>
    <property type="match status" value="1"/>
</dbReference>
<proteinExistence type="predicted"/>
<name>A0A5J5MUS0_MUNRE</name>
<protein>
    <submittedName>
        <fullName evidence="2">Uncharacterized protein</fullName>
    </submittedName>
</protein>
<keyword evidence="3" id="KW-1185">Reference proteome</keyword>
<keyword evidence="1" id="KW-1133">Transmembrane helix</keyword>
<feature type="transmembrane region" description="Helical" evidence="1">
    <location>
        <begin position="139"/>
        <end position="157"/>
    </location>
</feature>
<organism evidence="2 3">
    <name type="scientific">Muntiacus reevesi</name>
    <name type="common">Reeves' muntjac</name>
    <name type="synonym">Cervus reevesi</name>
    <dbReference type="NCBI Taxonomy" id="9886"/>
    <lineage>
        <taxon>Eukaryota</taxon>
        <taxon>Metazoa</taxon>
        <taxon>Chordata</taxon>
        <taxon>Craniata</taxon>
        <taxon>Vertebrata</taxon>
        <taxon>Euteleostomi</taxon>
        <taxon>Mammalia</taxon>
        <taxon>Eutheria</taxon>
        <taxon>Laurasiatheria</taxon>
        <taxon>Artiodactyla</taxon>
        <taxon>Ruminantia</taxon>
        <taxon>Pecora</taxon>
        <taxon>Cervidae</taxon>
        <taxon>Muntiacinae</taxon>
        <taxon>Muntiacus</taxon>
    </lineage>
</organism>
<comment type="caution">
    <text evidence="2">The sequence shown here is derived from an EMBL/GenBank/DDBJ whole genome shotgun (WGS) entry which is preliminary data.</text>
</comment>
<dbReference type="AlphaFoldDB" id="A0A5J5MUS0"/>
<dbReference type="Proteomes" id="UP000326062">
    <property type="component" value="Chromosome 2"/>
</dbReference>
<sequence length="177" mass="19917">MANGQEVSEAFCDQLRKPQAVFQPCNIRSCPPRWLTGMWSECSVSCGEGFHSGQVTRKHTRSNGTVQALPPRVCVPRCPGRCLGRIVRMQQQHVICQQAKSSESSCDGTKRYWSHPRDYDVWKWHHPSRTPPLIMHSSYSIMISYGAILSGVCYAVAVPSLRHVRLFATPWTAACNL</sequence>
<gene>
    <name evidence="2" type="ORF">FD755_006178</name>
</gene>
<accession>A0A5J5MUS0</accession>
<keyword evidence="1" id="KW-0472">Membrane</keyword>
<evidence type="ECO:0000313" key="3">
    <source>
        <dbReference type="Proteomes" id="UP000326062"/>
    </source>
</evidence>
<keyword evidence="1" id="KW-0812">Transmembrane</keyword>
<dbReference type="InterPro" id="IPR000884">
    <property type="entry name" value="TSP1_rpt"/>
</dbReference>
<evidence type="ECO:0000313" key="2">
    <source>
        <dbReference type="EMBL" id="KAB0384261.1"/>
    </source>
</evidence>
<evidence type="ECO:0000256" key="1">
    <source>
        <dbReference type="SAM" id="Phobius"/>
    </source>
</evidence>